<reference evidence="3 4" key="1">
    <citation type="submission" date="2017-08" db="EMBL/GenBank/DDBJ databases">
        <authorList>
            <person name="Fouts D."/>
            <person name="Sutton G."/>
            <person name="Nguyen K."/>
            <person name="Thamlikitkul V."/>
        </authorList>
    </citation>
    <scope>NUCLEOTIDE SEQUENCE [LARGE SCALE GENOMIC DNA]</scope>
    <source>
        <strain evidence="3 4">ECH+15</strain>
    </source>
</reference>
<name>A0AAE5K245_SHISO</name>
<evidence type="ECO:0000256" key="1">
    <source>
        <dbReference type="ARBA" id="ARBA00022679"/>
    </source>
</evidence>
<comment type="caution">
    <text evidence="3">The sequence shown here is derived from an EMBL/GenBank/DDBJ whole genome shotgun (WGS) entry which is preliminary data.</text>
</comment>
<feature type="domain" description="Glycosyl transferase family 1" evidence="2">
    <location>
        <begin position="198"/>
        <end position="343"/>
    </location>
</feature>
<dbReference type="GO" id="GO:0009103">
    <property type="term" value="P:lipopolysaccharide biosynthetic process"/>
    <property type="evidence" value="ECO:0007669"/>
    <property type="project" value="TreeGrafter"/>
</dbReference>
<dbReference type="SUPFAM" id="SSF53756">
    <property type="entry name" value="UDP-Glycosyltransferase/glycogen phosphorylase"/>
    <property type="match status" value="1"/>
</dbReference>
<dbReference type="AlphaFoldDB" id="A0AAE5K245"/>
<dbReference type="EMBL" id="NQBG01000099">
    <property type="protein sequence ID" value="OYG91859.1"/>
    <property type="molecule type" value="Genomic_DNA"/>
</dbReference>
<evidence type="ECO:0000313" key="4">
    <source>
        <dbReference type="Proteomes" id="UP000215313"/>
    </source>
</evidence>
<gene>
    <name evidence="3" type="ORF">CI727_16835</name>
</gene>
<dbReference type="PANTHER" id="PTHR46401">
    <property type="entry name" value="GLYCOSYLTRANSFERASE WBBK-RELATED"/>
    <property type="match status" value="1"/>
</dbReference>
<dbReference type="Pfam" id="PF00534">
    <property type="entry name" value="Glycos_transf_1"/>
    <property type="match status" value="1"/>
</dbReference>
<proteinExistence type="predicted"/>
<dbReference type="GO" id="GO:0016757">
    <property type="term" value="F:glycosyltransferase activity"/>
    <property type="evidence" value="ECO:0007669"/>
    <property type="project" value="InterPro"/>
</dbReference>
<evidence type="ECO:0000313" key="3">
    <source>
        <dbReference type="EMBL" id="OYG91859.1"/>
    </source>
</evidence>
<sequence>MFDLSKNYIIVSATALASGGALTILKQFIKHASQNSNDYIMFVSAGLELPVCDNIIYIENTPKGWLKRIYWDWFGCRKFISEHKINVKKVISLQNSSLNVPYEQIIYLHQPIPFSKVDSFLKNITSDNVKLFLYKKFYSYFIFKYVNTNTTIVVQTNWMKKGVLEQCDKISTERVLVIKPDIKAFNNTNFDVDMDVSAKTLLYPATPLTYKNHLVILKALVILKKKYFIDDLKFQVTFEKNRYKNFDKFVQLNNLSKNVDYLGVLSYSNLQKKYMAASFIVFPSYIESYGLPLIEAASLGKKIISSDLPYARDVLKDYSGVDFVIYNNEDGWAKALFNVLNGNSKLNFRPYEKDSRSSWPQFFSILK</sequence>
<dbReference type="RefSeq" id="WP_089634663.1">
    <property type="nucleotide sequence ID" value="NZ_NQBG01000099.1"/>
</dbReference>
<dbReference type="Gene3D" id="3.40.50.2000">
    <property type="entry name" value="Glycogen Phosphorylase B"/>
    <property type="match status" value="1"/>
</dbReference>
<evidence type="ECO:0000259" key="2">
    <source>
        <dbReference type="Pfam" id="PF00534"/>
    </source>
</evidence>
<dbReference type="PANTHER" id="PTHR46401:SF2">
    <property type="entry name" value="GLYCOSYLTRANSFERASE WBBK-RELATED"/>
    <property type="match status" value="1"/>
</dbReference>
<protein>
    <submittedName>
        <fullName evidence="3">Glycosyltransferase</fullName>
    </submittedName>
</protein>
<organism evidence="3 4">
    <name type="scientific">Shigella sonnei</name>
    <dbReference type="NCBI Taxonomy" id="624"/>
    <lineage>
        <taxon>Bacteria</taxon>
        <taxon>Pseudomonadati</taxon>
        <taxon>Pseudomonadota</taxon>
        <taxon>Gammaproteobacteria</taxon>
        <taxon>Enterobacterales</taxon>
        <taxon>Enterobacteriaceae</taxon>
        <taxon>Shigella</taxon>
    </lineage>
</organism>
<dbReference type="Proteomes" id="UP000215313">
    <property type="component" value="Unassembled WGS sequence"/>
</dbReference>
<accession>A0AAE5K245</accession>
<dbReference type="InterPro" id="IPR001296">
    <property type="entry name" value="Glyco_trans_1"/>
</dbReference>
<keyword evidence="1" id="KW-0808">Transferase</keyword>